<dbReference type="EMBL" id="LR882963">
    <property type="protein sequence ID" value="CAD5918403.1"/>
    <property type="molecule type" value="Genomic_DNA"/>
</dbReference>
<reference evidence="2" key="2">
    <citation type="submission" date="2020-09" db="EMBL/GenBank/DDBJ databases">
        <authorList>
            <person name="Blom J."/>
        </authorList>
    </citation>
    <scope>NUCLEOTIDE SEQUENCE</scope>
    <source>
        <strain evidence="2">No.66</strain>
    </source>
</reference>
<sequence length="84" mass="9274">MLTNPRKKYTLILLLSLAGVLNAGSGFASPEGISSSPLKVEPLSHGSIQYSPNHKSILTHPEQRRTSECYDNGLCYRTERVTLE</sequence>
<feature type="chain" id="PRO_5041528175" evidence="1">
    <location>
        <begin position="29"/>
        <end position="84"/>
    </location>
</feature>
<dbReference type="Proteomes" id="UP001153761">
    <property type="component" value="Chromosome"/>
</dbReference>
<evidence type="ECO:0000313" key="2">
    <source>
        <dbReference type="EMBL" id="CAD5918403.1"/>
    </source>
</evidence>
<name>A0A1J1JL78_PLAAG</name>
<dbReference type="AlphaFoldDB" id="A0A1J1JL78"/>
<protein>
    <submittedName>
        <fullName evidence="3">Uncharacterized protein</fullName>
    </submittedName>
</protein>
<evidence type="ECO:0000313" key="3">
    <source>
        <dbReference type="EMBL" id="CUM61735.1"/>
    </source>
</evidence>
<organism evidence="3">
    <name type="scientific">Planktothrix agardhii</name>
    <name type="common">Oscillatoria agardhii</name>
    <dbReference type="NCBI Taxonomy" id="1160"/>
    <lineage>
        <taxon>Bacteria</taxon>
        <taxon>Bacillati</taxon>
        <taxon>Cyanobacteriota</taxon>
        <taxon>Cyanophyceae</taxon>
        <taxon>Oscillatoriophycideae</taxon>
        <taxon>Oscillatoriales</taxon>
        <taxon>Microcoleaceae</taxon>
        <taxon>Planktothrix</taxon>
    </lineage>
</organism>
<feature type="signal peptide" evidence="1">
    <location>
        <begin position="1"/>
        <end position="28"/>
    </location>
</feature>
<proteinExistence type="predicted"/>
<evidence type="ECO:0000256" key="1">
    <source>
        <dbReference type="SAM" id="SignalP"/>
    </source>
</evidence>
<gene>
    <name evidence="2" type="ORF">PANO66_00516</name>
    <name evidence="3" type="ORF">PLAM_3769</name>
</gene>
<dbReference type="RefSeq" id="WP_042156392.1">
    <property type="nucleotide sequence ID" value="NZ_JBAVBW010000007.1"/>
</dbReference>
<accession>A0A1J1JL78</accession>
<reference evidence="3" key="1">
    <citation type="submission" date="2015-09" db="EMBL/GenBank/DDBJ databases">
        <authorList>
            <person name="Jackson K.R."/>
            <person name="Lunt B.L."/>
            <person name="Fisher J.N.B."/>
            <person name="Gardner A.V."/>
            <person name="Bailey M.E."/>
            <person name="Deus L.M."/>
            <person name="Earl A.S."/>
            <person name="Gibby P.D."/>
            <person name="Hartmann K.A."/>
            <person name="Liu J.E."/>
            <person name="Manci A.M."/>
            <person name="Nielsen D.A."/>
            <person name="Solomon M.B."/>
            <person name="Breakwell D.P."/>
            <person name="Burnett S.H."/>
            <person name="Grose J.H."/>
        </authorList>
    </citation>
    <scope>NUCLEOTIDE SEQUENCE</scope>
    <source>
        <strain evidence="3">7805</strain>
    </source>
</reference>
<dbReference type="GeneID" id="77290220"/>
<dbReference type="EMBL" id="LO018304">
    <property type="protein sequence ID" value="CUM61735.1"/>
    <property type="molecule type" value="Genomic_DNA"/>
</dbReference>
<keyword evidence="1" id="KW-0732">Signal</keyword>